<dbReference type="EMBL" id="PNCK01000009">
    <property type="protein sequence ID" value="TMP46302.1"/>
    <property type="molecule type" value="Genomic_DNA"/>
</dbReference>
<evidence type="ECO:0000313" key="1">
    <source>
        <dbReference type="EMBL" id="TMP46302.1"/>
    </source>
</evidence>
<name>A0A5S3XV92_9GAMM</name>
<evidence type="ECO:0000313" key="2">
    <source>
        <dbReference type="EMBL" id="TMP63078.1"/>
    </source>
</evidence>
<reference evidence="3 4" key="2">
    <citation type="submission" date="2019-06" db="EMBL/GenBank/DDBJ databases">
        <title>Co-occurence of chitin degradation, pigmentation and bioactivity in marine Pseudoalteromonas.</title>
        <authorList>
            <person name="Sonnenschein E.C."/>
            <person name="Bech P.K."/>
        </authorList>
    </citation>
    <scope>NUCLEOTIDE SEQUENCE [LARGE SCALE GENOMIC DNA]</scope>
    <source>
        <strain evidence="4">S2231</strain>
        <strain evidence="1 3">S2233</strain>
    </source>
</reference>
<accession>A0A5S3XV92</accession>
<reference evidence="2" key="3">
    <citation type="submission" date="2019-09" db="EMBL/GenBank/DDBJ databases">
        <title>Co-occurence of chitin degradation, pigmentation and bioactivity in marine Pseudoalteromonas.</title>
        <authorList>
            <person name="Sonnenschein E.C."/>
            <person name="Bech P.K."/>
        </authorList>
    </citation>
    <scope>NUCLEOTIDE SEQUENCE</scope>
    <source>
        <strain evidence="2">S2231</strain>
    </source>
</reference>
<gene>
    <name evidence="2" type="ORF">CWB96_00275</name>
    <name evidence="1" type="ORF">CWB97_02270</name>
</gene>
<dbReference type="OrthoDB" id="9898486at2"/>
<dbReference type="Proteomes" id="UP000307706">
    <property type="component" value="Unassembled WGS sequence"/>
</dbReference>
<keyword evidence="3" id="KW-1185">Reference proteome</keyword>
<organism evidence="2 4">
    <name type="scientific">Pseudoalteromonas citrea</name>
    <dbReference type="NCBI Taxonomy" id="43655"/>
    <lineage>
        <taxon>Bacteria</taxon>
        <taxon>Pseudomonadati</taxon>
        <taxon>Pseudomonadota</taxon>
        <taxon>Gammaproteobacteria</taxon>
        <taxon>Alteromonadales</taxon>
        <taxon>Pseudoalteromonadaceae</taxon>
        <taxon>Pseudoalteromonas</taxon>
    </lineage>
</organism>
<evidence type="ECO:0000313" key="4">
    <source>
        <dbReference type="Proteomes" id="UP000307706"/>
    </source>
</evidence>
<reference evidence="2 4" key="1">
    <citation type="submission" date="2017-12" db="EMBL/GenBank/DDBJ databases">
        <authorList>
            <person name="Paulsen S."/>
            <person name="Gram L.K."/>
        </authorList>
    </citation>
    <scope>NUCLEOTIDE SEQUENCE [LARGE SCALE GENOMIC DNA]</scope>
    <source>
        <strain evidence="2 4">S2231</strain>
        <strain evidence="1">S2233</strain>
    </source>
</reference>
<protein>
    <submittedName>
        <fullName evidence="2">Uncharacterized protein</fullName>
    </submittedName>
</protein>
<evidence type="ECO:0000313" key="3">
    <source>
        <dbReference type="Proteomes" id="UP000305730"/>
    </source>
</evidence>
<proteinExistence type="predicted"/>
<dbReference type="EMBL" id="PNCL01000001">
    <property type="protein sequence ID" value="TMP63078.1"/>
    <property type="molecule type" value="Genomic_DNA"/>
</dbReference>
<comment type="caution">
    <text evidence="2">The sequence shown here is derived from an EMBL/GenBank/DDBJ whole genome shotgun (WGS) entry which is preliminary data.</text>
</comment>
<dbReference type="Proteomes" id="UP000305730">
    <property type="component" value="Unassembled WGS sequence"/>
</dbReference>
<dbReference type="RefSeq" id="WP_138594688.1">
    <property type="nucleotide sequence ID" value="NZ_PNCK01000009.1"/>
</dbReference>
<dbReference type="AlphaFoldDB" id="A0A5S3XV92"/>
<sequence length="296" mass="33846">MFHIFEHGLVDFKQVFEQLKVTTGEYFNFRELAGGTVLNLYPRVTLDPNVPLQPWVVRFEIINNTKLRVSIVTPLQLDPDGAMRLRHSGSLNTDDTDQQIGYWYQRTDISEQAKYSRPFSMLFTACSHGFAIGLWEHAVVSDAHRQLSWLVVQKPVSWQSGIVIPTEHNPIIALSGIFNRYTAKVEQMLVRERDIPVPSPKVTAISDQYDRYSVMHAVKMKEISESRDYFVQFPNNFSTERFSYDGVFDLIGFANTNLVSANADLPLNVFGEIRNYHTMVSTTANNSGVSVMFRTH</sequence>